<dbReference type="InterPro" id="IPR038232">
    <property type="entry name" value="PknH-like_Extracell_sf"/>
</dbReference>
<feature type="domain" description="PknH-like extracellular" evidence="1">
    <location>
        <begin position="3"/>
        <end position="59"/>
    </location>
</feature>
<reference evidence="2 3" key="1">
    <citation type="submission" date="2018-09" db="EMBL/GenBank/DDBJ databases">
        <authorList>
            <person name="Tagini F."/>
        </authorList>
    </citation>
    <scope>NUCLEOTIDE SEQUENCE [LARGE SCALE GENOMIC DNA]</scope>
    <source>
        <strain evidence="2 3">MK4</strain>
    </source>
</reference>
<evidence type="ECO:0000313" key="3">
    <source>
        <dbReference type="Proteomes" id="UP000271464"/>
    </source>
</evidence>
<keyword evidence="3" id="KW-1185">Reference proteome</keyword>
<dbReference type="Pfam" id="PF14032">
    <property type="entry name" value="PknH_C"/>
    <property type="match status" value="1"/>
</dbReference>
<accession>A0ABY6RRY1</accession>
<dbReference type="InterPro" id="IPR026954">
    <property type="entry name" value="PknH-like_Extracell"/>
</dbReference>
<dbReference type="Gene3D" id="3.40.1000.70">
    <property type="entry name" value="PknH-like extracellular domain"/>
    <property type="match status" value="1"/>
</dbReference>
<dbReference type="Proteomes" id="UP000271464">
    <property type="component" value="Unassembled WGS sequence"/>
</dbReference>
<proteinExistence type="predicted"/>
<dbReference type="EMBL" id="UPHM01000151">
    <property type="protein sequence ID" value="VBA31948.1"/>
    <property type="molecule type" value="Genomic_DNA"/>
</dbReference>
<sequence>MSTCGSAVAPALESTYASSGHTGVASQGLLETKARRHKVIQAVVAFPDAAAAQSFYAQQLSV</sequence>
<dbReference type="RefSeq" id="WP_122526554.1">
    <property type="nucleotide sequence ID" value="NZ_UPHM01000151.1"/>
</dbReference>
<name>A0ABY6RRY1_9MYCO</name>
<gene>
    <name evidence="2" type="ORF">LAUMK4_05629</name>
</gene>
<organism evidence="2 3">
    <name type="scientific">Mycobacterium persicum</name>
    <dbReference type="NCBI Taxonomy" id="1487726"/>
    <lineage>
        <taxon>Bacteria</taxon>
        <taxon>Bacillati</taxon>
        <taxon>Actinomycetota</taxon>
        <taxon>Actinomycetes</taxon>
        <taxon>Mycobacteriales</taxon>
        <taxon>Mycobacteriaceae</taxon>
        <taxon>Mycobacterium</taxon>
    </lineage>
</organism>
<evidence type="ECO:0000259" key="1">
    <source>
        <dbReference type="Pfam" id="PF14032"/>
    </source>
</evidence>
<comment type="caution">
    <text evidence="2">The sequence shown here is derived from an EMBL/GenBank/DDBJ whole genome shotgun (WGS) entry which is preliminary data.</text>
</comment>
<evidence type="ECO:0000313" key="2">
    <source>
        <dbReference type="EMBL" id="VBA31948.1"/>
    </source>
</evidence>
<protein>
    <recommendedName>
        <fullName evidence="1">PknH-like extracellular domain-containing protein</fullName>
    </recommendedName>
</protein>